<proteinExistence type="predicted"/>
<sequence length="235" mass="25203">DRATPRCCPLGALHRDVGGGRPAKGGGHPQRRGTPPREPATGLRQDVAEDLQGATGGCRRLARRGRRGLARAFPRDLRFRRGFSGALGGPGARRGRAARWWPHRRDGALRGRGVLYLHDARGASFLGLDHLFRLPGRGRHDGGPGPIPHPRQRPSLRADDARWNERGREPAVAGHPAEPGGALRGPREGGDEGGLRGPRATVAPLQEPPPQRPDPLDAPRLDRAAAVAASSLHRL</sequence>
<reference evidence="2" key="1">
    <citation type="submission" date="2020-02" db="EMBL/GenBank/DDBJ databases">
        <authorList>
            <person name="Meier V. D."/>
        </authorList>
    </citation>
    <scope>NUCLEOTIDE SEQUENCE</scope>
    <source>
        <strain evidence="2">AVDCRST_MAG03</strain>
    </source>
</reference>
<feature type="compositionally biased region" description="Basic and acidic residues" evidence="1">
    <location>
        <begin position="214"/>
        <end position="223"/>
    </location>
</feature>
<feature type="compositionally biased region" description="Basic and acidic residues" evidence="1">
    <location>
        <begin position="185"/>
        <end position="194"/>
    </location>
</feature>
<dbReference type="AlphaFoldDB" id="A0A6J4NUH5"/>
<gene>
    <name evidence="2" type="ORF">AVDCRST_MAG03-1035</name>
</gene>
<feature type="non-terminal residue" evidence="2">
    <location>
        <position position="235"/>
    </location>
</feature>
<evidence type="ECO:0000256" key="1">
    <source>
        <dbReference type="SAM" id="MobiDB-lite"/>
    </source>
</evidence>
<organism evidence="2">
    <name type="scientific">uncultured Rubrobacteraceae bacterium</name>
    <dbReference type="NCBI Taxonomy" id="349277"/>
    <lineage>
        <taxon>Bacteria</taxon>
        <taxon>Bacillati</taxon>
        <taxon>Actinomycetota</taxon>
        <taxon>Rubrobacteria</taxon>
        <taxon>Rubrobacterales</taxon>
        <taxon>Rubrobacteraceae</taxon>
        <taxon>environmental samples</taxon>
    </lineage>
</organism>
<feature type="region of interest" description="Disordered" evidence="1">
    <location>
        <begin position="166"/>
        <end position="235"/>
    </location>
</feature>
<protein>
    <submittedName>
        <fullName evidence="2">Uncharacterized protein</fullName>
    </submittedName>
</protein>
<dbReference type="EMBL" id="CADCUT010000057">
    <property type="protein sequence ID" value="CAA9397555.1"/>
    <property type="molecule type" value="Genomic_DNA"/>
</dbReference>
<evidence type="ECO:0000313" key="2">
    <source>
        <dbReference type="EMBL" id="CAA9397555.1"/>
    </source>
</evidence>
<name>A0A6J4NUH5_9ACTN</name>
<accession>A0A6J4NUH5</accession>
<feature type="compositionally biased region" description="Gly residues" evidence="1">
    <location>
        <begin position="19"/>
        <end position="28"/>
    </location>
</feature>
<feature type="region of interest" description="Disordered" evidence="1">
    <location>
        <begin position="137"/>
        <end position="156"/>
    </location>
</feature>
<feature type="region of interest" description="Disordered" evidence="1">
    <location>
        <begin position="1"/>
        <end position="42"/>
    </location>
</feature>
<feature type="non-terminal residue" evidence="2">
    <location>
        <position position="1"/>
    </location>
</feature>